<proteinExistence type="predicted"/>
<evidence type="ECO:0000313" key="2">
    <source>
        <dbReference type="Proteomes" id="UP000726737"/>
    </source>
</evidence>
<dbReference type="AlphaFoldDB" id="A0A9P6Q140"/>
<dbReference type="EMBL" id="JAAAJA010000222">
    <property type="protein sequence ID" value="KAG0258348.1"/>
    <property type="molecule type" value="Genomic_DNA"/>
</dbReference>
<accession>A0A9P6Q140</accession>
<sequence>MTPQVSSIIVVCKSQEELDLILAQSEKVIVLYYSYAMPWGKIAEHKMHVCARELEKGNITTIPFVLVNYAEFYEFGGKIEVLPTAMIRYSAYVSGQEKQSTGNSAELEGLVTSLL</sequence>
<reference evidence="1" key="1">
    <citation type="journal article" date="2020" name="Fungal Divers.">
        <title>Resolving the Mortierellaceae phylogeny through synthesis of multi-gene phylogenetics and phylogenomics.</title>
        <authorList>
            <person name="Vandepol N."/>
            <person name="Liber J."/>
            <person name="Desiro A."/>
            <person name="Na H."/>
            <person name="Kennedy M."/>
            <person name="Barry K."/>
            <person name="Grigoriev I.V."/>
            <person name="Miller A.N."/>
            <person name="O'Donnell K."/>
            <person name="Stajich J.E."/>
            <person name="Bonito G."/>
        </authorList>
    </citation>
    <scope>NUCLEOTIDE SEQUENCE</scope>
    <source>
        <strain evidence="1">KOD948</strain>
    </source>
</reference>
<organism evidence="1 2">
    <name type="scientific">Mortierella polycephala</name>
    <dbReference type="NCBI Taxonomy" id="41804"/>
    <lineage>
        <taxon>Eukaryota</taxon>
        <taxon>Fungi</taxon>
        <taxon>Fungi incertae sedis</taxon>
        <taxon>Mucoromycota</taxon>
        <taxon>Mortierellomycotina</taxon>
        <taxon>Mortierellomycetes</taxon>
        <taxon>Mortierellales</taxon>
        <taxon>Mortierellaceae</taxon>
        <taxon>Mortierella</taxon>
    </lineage>
</organism>
<keyword evidence="2" id="KW-1185">Reference proteome</keyword>
<gene>
    <name evidence="1" type="ORF">BG011_003340</name>
</gene>
<evidence type="ECO:0000313" key="1">
    <source>
        <dbReference type="EMBL" id="KAG0258348.1"/>
    </source>
</evidence>
<dbReference type="OrthoDB" id="2319405at2759"/>
<comment type="caution">
    <text evidence="1">The sequence shown here is derived from an EMBL/GenBank/DDBJ whole genome shotgun (WGS) entry which is preliminary data.</text>
</comment>
<protein>
    <submittedName>
        <fullName evidence="1">Uncharacterized protein</fullName>
    </submittedName>
</protein>
<dbReference type="Proteomes" id="UP000726737">
    <property type="component" value="Unassembled WGS sequence"/>
</dbReference>
<name>A0A9P6Q140_9FUNG</name>